<evidence type="ECO:0000256" key="1">
    <source>
        <dbReference type="SAM" id="SignalP"/>
    </source>
</evidence>
<dbReference type="WBParaSite" id="ACRNAN_scaffold1434.g23692.t1">
    <property type="protein sequence ID" value="ACRNAN_scaffold1434.g23692.t1"/>
    <property type="gene ID" value="ACRNAN_scaffold1434.g23692"/>
</dbReference>
<proteinExistence type="predicted"/>
<dbReference type="AlphaFoldDB" id="A0A914CT53"/>
<keyword evidence="2" id="KW-1185">Reference proteome</keyword>
<feature type="chain" id="PRO_5036942270" evidence="1">
    <location>
        <begin position="22"/>
        <end position="67"/>
    </location>
</feature>
<reference evidence="3" key="1">
    <citation type="submission" date="2022-11" db="UniProtKB">
        <authorList>
            <consortium name="WormBaseParasite"/>
        </authorList>
    </citation>
    <scope>IDENTIFICATION</scope>
</reference>
<name>A0A914CT53_9BILA</name>
<feature type="signal peptide" evidence="1">
    <location>
        <begin position="1"/>
        <end position="21"/>
    </location>
</feature>
<evidence type="ECO:0000313" key="3">
    <source>
        <dbReference type="WBParaSite" id="ACRNAN_scaffold1434.g23692.t1"/>
    </source>
</evidence>
<evidence type="ECO:0000313" key="2">
    <source>
        <dbReference type="Proteomes" id="UP000887540"/>
    </source>
</evidence>
<dbReference type="Proteomes" id="UP000887540">
    <property type="component" value="Unplaced"/>
</dbReference>
<accession>A0A914CT53</accession>
<sequence length="67" mass="7335">MKVFSIFFITLFCVALIQTNADGIDWGNVDPLCTVSCGAYWFCIARQGSGCVSPSNCDCSQFPEENN</sequence>
<organism evidence="2 3">
    <name type="scientific">Acrobeloides nanus</name>
    <dbReference type="NCBI Taxonomy" id="290746"/>
    <lineage>
        <taxon>Eukaryota</taxon>
        <taxon>Metazoa</taxon>
        <taxon>Ecdysozoa</taxon>
        <taxon>Nematoda</taxon>
        <taxon>Chromadorea</taxon>
        <taxon>Rhabditida</taxon>
        <taxon>Tylenchina</taxon>
        <taxon>Cephalobomorpha</taxon>
        <taxon>Cephaloboidea</taxon>
        <taxon>Cephalobidae</taxon>
        <taxon>Acrobeloides</taxon>
    </lineage>
</organism>
<protein>
    <submittedName>
        <fullName evidence="3">Uncharacterized protein</fullName>
    </submittedName>
</protein>
<keyword evidence="1" id="KW-0732">Signal</keyword>